<organism evidence="1">
    <name type="scientific">Ophidiomyces ophidiicola</name>
    <dbReference type="NCBI Taxonomy" id="1387563"/>
    <lineage>
        <taxon>Eukaryota</taxon>
        <taxon>Fungi</taxon>
        <taxon>Dikarya</taxon>
        <taxon>Ascomycota</taxon>
        <taxon>Pezizomycotina</taxon>
        <taxon>Eurotiomycetes</taxon>
        <taxon>Eurotiomycetidae</taxon>
        <taxon>Onygenales</taxon>
        <taxon>Onygenaceae</taxon>
        <taxon>Ophidiomyces</taxon>
    </lineage>
</organism>
<gene>
    <name evidence="1" type="ORF">LOY88_005991</name>
</gene>
<name>A0ACB8UP93_9EURO</name>
<evidence type="ECO:0000313" key="1">
    <source>
        <dbReference type="EMBL" id="KAI2382473.1"/>
    </source>
</evidence>
<reference evidence="1" key="1">
    <citation type="journal article" date="2022" name="bioRxiv">
        <title>Population genetic analysis of Ophidiomyces ophidiicola, the causative agent of snake fungal disease, indicates recent introductions to the USA.</title>
        <authorList>
            <person name="Ladner J.T."/>
            <person name="Palmer J.M."/>
            <person name="Ettinger C.L."/>
            <person name="Stajich J.E."/>
            <person name="Farrell T.M."/>
            <person name="Glorioso B.M."/>
            <person name="Lawson B."/>
            <person name="Price S.J."/>
            <person name="Stengle A.G."/>
            <person name="Grear D.A."/>
            <person name="Lorch J.M."/>
        </authorList>
    </citation>
    <scope>NUCLEOTIDE SEQUENCE</scope>
    <source>
        <strain evidence="1">NWHC 24266-5</strain>
    </source>
</reference>
<protein>
    <submittedName>
        <fullName evidence="1">Uncharacterized protein</fullName>
    </submittedName>
</protein>
<dbReference type="EMBL" id="JALBCA010000122">
    <property type="protein sequence ID" value="KAI2382473.1"/>
    <property type="molecule type" value="Genomic_DNA"/>
</dbReference>
<accession>A0ACB8UP93</accession>
<sequence>MGLFTASPSWPTVHLRFPPRSFLQFPPGHQPDTIPAPPVDASWAQPFTIPPHLFKAALDVRVPVTIALVYAIAVVFINRLNKSRGNTPWPISKTTPFRLFVVLHNVFLAVYSAWTFLGMLEAFRGSWPQREEMHGSGIVNVVDALCKINGPRGLGNAAVFNTTSDSWAILNPEFTLAPGNVPDPTDVGRLWNKGLAFFGWIFYLSKFYEVLDTAIILAKGKKSSTLQTYHHAGAMMCMWAGIRYMASPIWIFVLVNSAIHALMYTYYTLTAVNIRVPVRIKKSLTTMQILQFIFGTALAASHLFISYSIPFPVPHAVSFRPLTSILPSIVAVTNDTQGGVGSWLKKLALRAAGHEGVAENVVNSNGTLFGTDGVQAAHATLNKQEMRYALEARTFTCMDTSGQAFAIWLNVFYLLPLTWLFARFFVRSYLRRTVPGAKRSVSHTHAAEKAGFDALKGVTREIQNAVIEMHGDGTVPTDNESPTSTPHPEAYEANVEQVLTKKQARAERRFSATTKHPVGVQVAPGTDRSRTPVDPAAYEANIEDIMTRKQQAVEAKAHRTTQRGEGLHVAEVAGSAVGIMPPEQSSAEAPWVPVRSSRAGKKKGGRA</sequence>
<comment type="caution">
    <text evidence="1">The sequence shown here is derived from an EMBL/GenBank/DDBJ whole genome shotgun (WGS) entry which is preliminary data.</text>
</comment>
<proteinExistence type="predicted"/>